<proteinExistence type="predicted"/>
<feature type="non-terminal residue" evidence="1">
    <location>
        <position position="1"/>
    </location>
</feature>
<dbReference type="Proteomes" id="UP000831701">
    <property type="component" value="Chromosome 9"/>
</dbReference>
<reference evidence="1" key="1">
    <citation type="submission" date="2022-04" db="EMBL/GenBank/DDBJ databases">
        <title>Jade perch genome.</title>
        <authorList>
            <person name="Chao B."/>
        </authorList>
    </citation>
    <scope>NUCLEOTIDE SEQUENCE</scope>
    <source>
        <strain evidence="1">CB-2022</strain>
    </source>
</reference>
<protein>
    <submittedName>
        <fullName evidence="1">Uncharacterized protein</fullName>
    </submittedName>
</protein>
<organism evidence="1 2">
    <name type="scientific">Scortum barcoo</name>
    <name type="common">barcoo grunter</name>
    <dbReference type="NCBI Taxonomy" id="214431"/>
    <lineage>
        <taxon>Eukaryota</taxon>
        <taxon>Metazoa</taxon>
        <taxon>Chordata</taxon>
        <taxon>Craniata</taxon>
        <taxon>Vertebrata</taxon>
        <taxon>Euteleostomi</taxon>
        <taxon>Actinopterygii</taxon>
        <taxon>Neopterygii</taxon>
        <taxon>Teleostei</taxon>
        <taxon>Neoteleostei</taxon>
        <taxon>Acanthomorphata</taxon>
        <taxon>Eupercaria</taxon>
        <taxon>Centrarchiformes</taxon>
        <taxon>Terapontoidei</taxon>
        <taxon>Terapontidae</taxon>
        <taxon>Scortum</taxon>
    </lineage>
</organism>
<gene>
    <name evidence="1" type="ORF">L3Q82_026717</name>
</gene>
<accession>A0ACB8WJP2</accession>
<sequence length="246" mass="27874">EKLKKPQSSSLCVLRGMGGHCLLSPYKRGEDLLRSDRCQSRERAAHGHSFKKKTFITAPMDFKAFGEESSEGDAEDLDSVKALTEKLKLQTRRPSYLEWQERVQSRPWTEGGSADGPGSVGETLSVPATVRSESSELVVRNICGFDTIDDALEFLRKELREMQVQDNRLARQLIRLRGEIHRLKVEQVCDRHKEMLDDATYELEECGEESDLLCDIPMKAAFALSTPLKHLGLTKMNINSRRFSLC</sequence>
<comment type="caution">
    <text evidence="1">The sequence shown here is derived from an EMBL/GenBank/DDBJ whole genome shotgun (WGS) entry which is preliminary data.</text>
</comment>
<keyword evidence="2" id="KW-1185">Reference proteome</keyword>
<name>A0ACB8WJP2_9TELE</name>
<dbReference type="EMBL" id="CM041539">
    <property type="protein sequence ID" value="KAI3367885.1"/>
    <property type="molecule type" value="Genomic_DNA"/>
</dbReference>
<evidence type="ECO:0000313" key="2">
    <source>
        <dbReference type="Proteomes" id="UP000831701"/>
    </source>
</evidence>
<evidence type="ECO:0000313" key="1">
    <source>
        <dbReference type="EMBL" id="KAI3367885.1"/>
    </source>
</evidence>